<dbReference type="SUPFAM" id="SSF47336">
    <property type="entry name" value="ACP-like"/>
    <property type="match status" value="1"/>
</dbReference>
<evidence type="ECO:0000256" key="1">
    <source>
        <dbReference type="ARBA" id="ARBA00006432"/>
    </source>
</evidence>
<evidence type="ECO:0000256" key="2">
    <source>
        <dbReference type="ARBA" id="ARBA00022450"/>
    </source>
</evidence>
<dbReference type="InterPro" id="IPR042099">
    <property type="entry name" value="ANL_N_sf"/>
</dbReference>
<dbReference type="NCBIfam" id="TIGR01217">
    <property type="entry name" value="ac_ac_CoA_syn"/>
    <property type="match status" value="1"/>
</dbReference>
<dbReference type="Pfam" id="PF00501">
    <property type="entry name" value="AMP-binding"/>
    <property type="match status" value="1"/>
</dbReference>
<comment type="caution">
    <text evidence="9">The sequence shown here is derived from an EMBL/GenBank/DDBJ whole genome shotgun (WGS) entry which is preliminary data.</text>
</comment>
<dbReference type="Gene3D" id="3.40.50.1820">
    <property type="entry name" value="alpha/beta hydrolase"/>
    <property type="match status" value="1"/>
</dbReference>
<dbReference type="NCBIfam" id="NF002937">
    <property type="entry name" value="PRK03584.1"/>
    <property type="match status" value="1"/>
</dbReference>
<protein>
    <submittedName>
        <fullName evidence="9">Acetoacetate--CoA ligase</fullName>
        <ecNumber evidence="9">6.2.1.16</ecNumber>
    </submittedName>
</protein>
<dbReference type="SMART" id="SM00823">
    <property type="entry name" value="PKS_PP"/>
    <property type="match status" value="1"/>
</dbReference>
<dbReference type="InterPro" id="IPR045851">
    <property type="entry name" value="AMP-bd_C_sf"/>
</dbReference>
<dbReference type="PANTHER" id="PTHR42921">
    <property type="entry name" value="ACETOACETYL-COA SYNTHETASE"/>
    <property type="match status" value="1"/>
</dbReference>
<evidence type="ECO:0000256" key="5">
    <source>
        <dbReference type="ARBA" id="ARBA00022741"/>
    </source>
</evidence>
<dbReference type="RefSeq" id="WP_377712479.1">
    <property type="nucleotide sequence ID" value="NZ_JBHSMP010000017.1"/>
</dbReference>
<dbReference type="Pfam" id="PF00975">
    <property type="entry name" value="Thioesterase"/>
    <property type="match status" value="1"/>
</dbReference>
<dbReference type="InterPro" id="IPR029058">
    <property type="entry name" value="AB_hydrolase_fold"/>
</dbReference>
<dbReference type="InterPro" id="IPR005914">
    <property type="entry name" value="Acac_CoA_synth"/>
</dbReference>
<dbReference type="PROSITE" id="PS00012">
    <property type="entry name" value="PHOSPHOPANTETHEINE"/>
    <property type="match status" value="1"/>
</dbReference>
<feature type="domain" description="Carrier" evidence="8">
    <location>
        <begin position="689"/>
        <end position="764"/>
    </location>
</feature>
<dbReference type="Gene3D" id="3.40.50.12780">
    <property type="entry name" value="N-terminal domain of ligase-like"/>
    <property type="match status" value="1"/>
</dbReference>
<keyword evidence="6" id="KW-0067">ATP-binding</keyword>
<reference evidence="10" key="1">
    <citation type="journal article" date="2019" name="Int. J. Syst. Evol. Microbiol.">
        <title>The Global Catalogue of Microorganisms (GCM) 10K type strain sequencing project: providing services to taxonomists for standard genome sequencing and annotation.</title>
        <authorList>
            <consortium name="The Broad Institute Genomics Platform"/>
            <consortium name="The Broad Institute Genome Sequencing Center for Infectious Disease"/>
            <person name="Wu L."/>
            <person name="Ma J."/>
        </authorList>
    </citation>
    <scope>NUCLEOTIDE SEQUENCE [LARGE SCALE GENOMIC DNA]</scope>
    <source>
        <strain evidence="10">CCUG 56042</strain>
    </source>
</reference>
<organism evidence="9 10">
    <name type="scientific">Paraburkholderia denitrificans</name>
    <dbReference type="NCBI Taxonomy" id="694025"/>
    <lineage>
        <taxon>Bacteria</taxon>
        <taxon>Pseudomonadati</taxon>
        <taxon>Pseudomonadota</taxon>
        <taxon>Betaproteobacteria</taxon>
        <taxon>Burkholderiales</taxon>
        <taxon>Burkholderiaceae</taxon>
        <taxon>Paraburkholderia</taxon>
    </lineage>
</organism>
<dbReference type="Pfam" id="PF00550">
    <property type="entry name" value="PP-binding"/>
    <property type="match status" value="1"/>
</dbReference>
<dbReference type="EC" id="6.2.1.16" evidence="9"/>
<evidence type="ECO:0000313" key="10">
    <source>
        <dbReference type="Proteomes" id="UP001596103"/>
    </source>
</evidence>
<dbReference type="Gene3D" id="1.10.1200.10">
    <property type="entry name" value="ACP-like"/>
    <property type="match status" value="1"/>
</dbReference>
<comment type="similarity">
    <text evidence="1">Belongs to the ATP-dependent AMP-binding enzyme family.</text>
</comment>
<dbReference type="InterPro" id="IPR006162">
    <property type="entry name" value="Ppantetheine_attach_site"/>
</dbReference>
<dbReference type="SUPFAM" id="SSF56801">
    <property type="entry name" value="Acetyl-CoA synthetase-like"/>
    <property type="match status" value="1"/>
</dbReference>
<dbReference type="InterPro" id="IPR020806">
    <property type="entry name" value="PKS_PP-bd"/>
</dbReference>
<gene>
    <name evidence="9" type="ORF">ACFPTO_15615</name>
</gene>
<dbReference type="InterPro" id="IPR036736">
    <property type="entry name" value="ACP-like_sf"/>
</dbReference>
<keyword evidence="10" id="KW-1185">Reference proteome</keyword>
<dbReference type="InterPro" id="IPR009081">
    <property type="entry name" value="PP-bd_ACP"/>
</dbReference>
<keyword evidence="2" id="KW-0596">Phosphopantetheine</keyword>
<accession>A0ABW0JAT5</accession>
<dbReference type="InterPro" id="IPR000873">
    <property type="entry name" value="AMP-dep_synth/lig_dom"/>
</dbReference>
<dbReference type="Gene3D" id="3.30.300.30">
    <property type="match status" value="1"/>
</dbReference>
<dbReference type="GO" id="GO:0030729">
    <property type="term" value="F:acetoacetate-CoA ligase activity"/>
    <property type="evidence" value="ECO:0007669"/>
    <property type="project" value="UniProtKB-EC"/>
</dbReference>
<evidence type="ECO:0000256" key="4">
    <source>
        <dbReference type="ARBA" id="ARBA00022598"/>
    </source>
</evidence>
<evidence type="ECO:0000256" key="6">
    <source>
        <dbReference type="ARBA" id="ARBA00022840"/>
    </source>
</evidence>
<dbReference type="SUPFAM" id="SSF53474">
    <property type="entry name" value="alpha/beta-Hydrolases"/>
    <property type="match status" value="1"/>
</dbReference>
<dbReference type="Proteomes" id="UP001596103">
    <property type="component" value="Unassembled WGS sequence"/>
</dbReference>
<evidence type="ECO:0000256" key="7">
    <source>
        <dbReference type="SAM" id="MobiDB-lite"/>
    </source>
</evidence>
<dbReference type="PROSITE" id="PS50075">
    <property type="entry name" value="CARRIER"/>
    <property type="match status" value="1"/>
</dbReference>
<keyword evidence="5" id="KW-0547">Nucleotide-binding</keyword>
<dbReference type="PROSITE" id="PS00455">
    <property type="entry name" value="AMP_BINDING"/>
    <property type="match status" value="1"/>
</dbReference>
<dbReference type="InterPro" id="IPR001031">
    <property type="entry name" value="Thioesterase"/>
</dbReference>
<feature type="region of interest" description="Disordered" evidence="7">
    <location>
        <begin position="1038"/>
        <end position="1059"/>
    </location>
</feature>
<keyword evidence="3" id="KW-0597">Phosphoprotein</keyword>
<dbReference type="PANTHER" id="PTHR42921:SF1">
    <property type="entry name" value="ACETOACETYL-COA SYNTHETASE"/>
    <property type="match status" value="1"/>
</dbReference>
<evidence type="ECO:0000256" key="3">
    <source>
        <dbReference type="ARBA" id="ARBA00022553"/>
    </source>
</evidence>
<proteinExistence type="inferred from homology"/>
<dbReference type="InterPro" id="IPR020845">
    <property type="entry name" value="AMP-binding_CS"/>
</dbReference>
<evidence type="ECO:0000313" key="9">
    <source>
        <dbReference type="EMBL" id="MFC5430217.1"/>
    </source>
</evidence>
<keyword evidence="4 9" id="KW-0436">Ligase</keyword>
<sequence>MTNQHDLTDHHAPADGPVYVPPAERIAASQLTAFAAALRAHTGEALKDYHELHAFSVRDYRTFWRFFIDWVPALNYAGDPDPVCVGDACEQAVFFPDIELNYADNLLSFDVAPATAPAITACHADGSRTRLTRGELRERVERLAAALERFGLRSGDRVVAVMRNDENAVITALAVTALGAILSTASPEMGTEALLERFGQLSPRLLFAHTTPLPFDTGVALIDKVAAIAASTVTLEAVVSVDDGPLPQGLGQATWTSSSLAASTDAGGFAWRRFPFNHPLFIMFSSGTTGKPKCIVHGAGGALLEHLKEHRLHSDLVPGDKMYFHTSCAWMMWNWQLSALASGVELVTYNGPLAGVDTLWRLVSEERVTVFGTSPAYLKMCAESGLAPGCKFDLRALRAMMSTGAVLFDSQFRWVHDHVKPLQLQSISGGTDILGCFVLGNPNLPVHVGEAQCRSLALDVQAWDGNGPAQGRGELVCTNPFPSRPLGFFGDADGTRFHAAYFAANPGMWTHGDQLEFSSQGGARMHGRSDGVLNVRGINVGPGEIYRVLSDIPGVLESMVVEQRIAPRRTAAASCAMSVQADTDDAFDKRVVLLVVLDRDITLNSTLIADIRRQLGRRASPAHVPDVVLQVDALPVTHSGKPSEAAVRNAVNGLPVGNTAALRNPECLDAIRRHPAFNVTKCELPPVGETLEQLERYLQAVWEHLFDFGPIGRDDNFFDIGGDSLMAAAMIAQVQDATPCSISLATLIAAPTIARLAATIRESDSAPDRSNDIVVPIRAGVGSPVYWVHSMAGSVMECLKVINELRSERPLYGLHARGLDGREAPQSSVVEMASHYVDEIRRVQTHGPYAIIGFSFGGLVALEMAQQLHRAGEQIELLCILDTYVHERCLPFPDWLRYQSVYMRRQWKAWCDVPQVERAQFISRKLSGAVDKIRLRLGHMARTPTPEVLSLPPAVQRMREAMRVAMATYRPKAYDAGPIHYVRAAHPIIDRASPMPLWQHIARHGLNVTRFGSGHYDMVLEPYVEPLARTLDQMLTGNSLSATTRPERGGTTSESRYAL</sequence>
<evidence type="ECO:0000259" key="8">
    <source>
        <dbReference type="PROSITE" id="PS50075"/>
    </source>
</evidence>
<name>A0ABW0JAT5_9BURK</name>
<dbReference type="EMBL" id="JBHSMP010000017">
    <property type="protein sequence ID" value="MFC5430217.1"/>
    <property type="molecule type" value="Genomic_DNA"/>
</dbReference>